<gene>
    <name evidence="1" type="ORF">S03H2_10463</name>
</gene>
<evidence type="ECO:0008006" key="2">
    <source>
        <dbReference type="Google" id="ProtNLM"/>
    </source>
</evidence>
<organism evidence="1">
    <name type="scientific">marine sediment metagenome</name>
    <dbReference type="NCBI Taxonomy" id="412755"/>
    <lineage>
        <taxon>unclassified sequences</taxon>
        <taxon>metagenomes</taxon>
        <taxon>ecological metagenomes</taxon>
    </lineage>
</organism>
<reference evidence="1" key="1">
    <citation type="journal article" date="2014" name="Front. Microbiol.">
        <title>High frequency of phylogenetically diverse reductive dehalogenase-homologous genes in deep subseafloor sedimentary metagenomes.</title>
        <authorList>
            <person name="Kawai M."/>
            <person name="Futagami T."/>
            <person name="Toyoda A."/>
            <person name="Takaki Y."/>
            <person name="Nishi S."/>
            <person name="Hori S."/>
            <person name="Arai W."/>
            <person name="Tsubouchi T."/>
            <person name="Morono Y."/>
            <person name="Uchiyama I."/>
            <person name="Ito T."/>
            <person name="Fujiyama A."/>
            <person name="Inagaki F."/>
            <person name="Takami H."/>
        </authorList>
    </citation>
    <scope>NUCLEOTIDE SEQUENCE</scope>
    <source>
        <strain evidence="1">Expedition CK06-06</strain>
    </source>
</reference>
<comment type="caution">
    <text evidence="1">The sequence shown here is derived from an EMBL/GenBank/DDBJ whole genome shotgun (WGS) entry which is preliminary data.</text>
</comment>
<accession>X1ESJ2</accession>
<sequence length="75" mass="8341">MKVKARLWDNLDNNKAQCHVCANECIILPGKVGICRTRKNFDGEIFTLIYGSHISTGSLDPIEKNHSIISGQCHS</sequence>
<protein>
    <recommendedName>
        <fullName evidence="2">AmmeMemoRadiSam system radical SAM enzyme</fullName>
    </recommendedName>
</protein>
<evidence type="ECO:0000313" key="1">
    <source>
        <dbReference type="EMBL" id="GAH35517.1"/>
    </source>
</evidence>
<dbReference type="AlphaFoldDB" id="X1ESJ2"/>
<dbReference type="EMBL" id="BARU01005379">
    <property type="protein sequence ID" value="GAH35517.1"/>
    <property type="molecule type" value="Genomic_DNA"/>
</dbReference>
<proteinExistence type="predicted"/>
<feature type="non-terminal residue" evidence="1">
    <location>
        <position position="75"/>
    </location>
</feature>
<name>X1ESJ2_9ZZZZ</name>